<proteinExistence type="predicted"/>
<dbReference type="InterPro" id="IPR003646">
    <property type="entry name" value="SH3-like_bac-type"/>
</dbReference>
<dbReference type="Gene3D" id="1.25.40.10">
    <property type="entry name" value="Tetratricopeptide repeat domain"/>
    <property type="match status" value="1"/>
</dbReference>
<protein>
    <submittedName>
        <fullName evidence="3">DUF1566 domain-containing protein</fullName>
    </submittedName>
</protein>
<evidence type="ECO:0000256" key="1">
    <source>
        <dbReference type="SAM" id="MobiDB-lite"/>
    </source>
</evidence>
<organism evidence="3 4">
    <name type="scientific">candidate division KSB3 bacterium</name>
    <dbReference type="NCBI Taxonomy" id="2044937"/>
    <lineage>
        <taxon>Bacteria</taxon>
        <taxon>candidate division KSB3</taxon>
    </lineage>
</organism>
<comment type="caution">
    <text evidence="3">The sequence shown here is derived from an EMBL/GenBank/DDBJ whole genome shotgun (WGS) entry which is preliminary data.</text>
</comment>
<dbReference type="EMBL" id="WJJP01000368">
    <property type="protein sequence ID" value="MBD3325177.1"/>
    <property type="molecule type" value="Genomic_DNA"/>
</dbReference>
<dbReference type="AlphaFoldDB" id="A0A9D5JWG2"/>
<dbReference type="PROSITE" id="PS51781">
    <property type="entry name" value="SH3B"/>
    <property type="match status" value="1"/>
</dbReference>
<feature type="domain" description="SH3b" evidence="2">
    <location>
        <begin position="23"/>
        <end position="85"/>
    </location>
</feature>
<dbReference type="InterPro" id="IPR011990">
    <property type="entry name" value="TPR-like_helical_dom_sf"/>
</dbReference>
<evidence type="ECO:0000313" key="4">
    <source>
        <dbReference type="Proteomes" id="UP000649604"/>
    </source>
</evidence>
<dbReference type="InterPro" id="IPR011460">
    <property type="entry name" value="Lcl_C"/>
</dbReference>
<dbReference type="Pfam" id="PF07603">
    <property type="entry name" value="Lcl_C"/>
    <property type="match status" value="1"/>
</dbReference>
<accession>A0A9D5JWG2</accession>
<evidence type="ECO:0000259" key="2">
    <source>
        <dbReference type="PROSITE" id="PS51781"/>
    </source>
</evidence>
<gene>
    <name evidence="3" type="ORF">GF339_11375</name>
</gene>
<name>A0A9D5JWG2_9BACT</name>
<dbReference type="Gene3D" id="2.30.30.40">
    <property type="entry name" value="SH3 Domains"/>
    <property type="match status" value="1"/>
</dbReference>
<sequence>MHAKVMALAIILIGIGGSMRLEAETLTVTTDYLNVRSGPGRTYEVVAGVHQDEQFEILQAQDGWYQISVEGTIGWVSGKGLTKTSSQEQIQALLTQADAYFYRQQFTTPPEANAYDLYRQVLQRDPDNAHAQQRIQQMAKTYKAWAENASAQGDDRKARIFYQRYLFIHPDDEEVRQRILPSEDPGNSSPTSPLPITQLRSDPATLSNQAVTQMLRQHHFTHPADWSKYGLSESLTGNVQHEYERRTLQDGTNVVIDYATSLMWQQQISDSPMTWQQAYAYIGHLNATRYAGYTDWRLPTIVELASLLEPHKSEHDLYLVPIFGAAPLWCWSADKRPAANTAWYVSFNSGGIQHQDMQSTAFVFAVRSYEIQSLSPTP</sequence>
<feature type="region of interest" description="Disordered" evidence="1">
    <location>
        <begin position="180"/>
        <end position="199"/>
    </location>
</feature>
<dbReference type="SMART" id="SM00287">
    <property type="entry name" value="SH3b"/>
    <property type="match status" value="1"/>
</dbReference>
<dbReference type="Pfam" id="PF08239">
    <property type="entry name" value="SH3_3"/>
    <property type="match status" value="1"/>
</dbReference>
<dbReference type="Proteomes" id="UP000649604">
    <property type="component" value="Unassembled WGS sequence"/>
</dbReference>
<reference evidence="3" key="1">
    <citation type="submission" date="2019-11" db="EMBL/GenBank/DDBJ databases">
        <title>Microbial mats filling the niche in hypersaline microbial mats.</title>
        <authorList>
            <person name="Wong H.L."/>
            <person name="Macleod F.I."/>
            <person name="White R.A. III"/>
            <person name="Burns B.P."/>
        </authorList>
    </citation>
    <scope>NUCLEOTIDE SEQUENCE</scope>
    <source>
        <strain evidence="3">Rbin_158</strain>
    </source>
</reference>
<dbReference type="SUPFAM" id="SSF48452">
    <property type="entry name" value="TPR-like"/>
    <property type="match status" value="1"/>
</dbReference>
<evidence type="ECO:0000313" key="3">
    <source>
        <dbReference type="EMBL" id="MBD3325177.1"/>
    </source>
</evidence>
<feature type="compositionally biased region" description="Polar residues" evidence="1">
    <location>
        <begin position="185"/>
        <end position="199"/>
    </location>
</feature>